<protein>
    <submittedName>
        <fullName evidence="1">Uncharacterized protein</fullName>
    </submittedName>
</protein>
<evidence type="ECO:0000313" key="2">
    <source>
        <dbReference type="Proteomes" id="UP000027093"/>
    </source>
</evidence>
<reference evidence="1 2" key="1">
    <citation type="journal article" date="2014" name="Int. J. Syst. Evol. Microbiol.">
        <title>Nitrososphaera viennensis gen. nov., sp. nov., an aerobic and mesophilic, ammonia-oxidizing archaeon from soil and a member of the archaeal phylum Thaumarchaeota.</title>
        <authorList>
            <person name="Stieglmeier M."/>
            <person name="Klingl A."/>
            <person name="Alves R.J."/>
            <person name="Rittmann S.K."/>
            <person name="Melcher M."/>
            <person name="Leisch N."/>
            <person name="Schleper C."/>
        </authorList>
    </citation>
    <scope>NUCLEOTIDE SEQUENCE [LARGE SCALE GENOMIC DNA]</scope>
    <source>
        <strain evidence="1">EN76</strain>
    </source>
</reference>
<dbReference type="HOGENOM" id="CLU_023082_0_0_2"/>
<dbReference type="KEGG" id="nvn:NVIE_024760"/>
<evidence type="ECO:0000313" key="1">
    <source>
        <dbReference type="EMBL" id="AIC16741.1"/>
    </source>
</evidence>
<dbReference type="STRING" id="926571.NVIE_024760"/>
<gene>
    <name evidence="1" type="ORF">NVIE_024760</name>
</gene>
<proteinExistence type="predicted"/>
<sequence length="571" mass="61586">MPGMAYVKVGKVVPLVLLAMLAGSIATVAGPAMTTTRAFAHTDDPVDFITNIEYIRGHLEKAIENKKAGNNTLATAHAGHPVEEVYTLVRADIQGDDAALNTKLEGDLNALFGQIENMTATDVEAKVADINTSLDSAVTKVVGQESSSNNTALWAQVAMSLLNTSVEEYKEGVSNGTITLMIEYQDANAFIHRAEVIFGGIKASMPAHEAEEVEEFFGNLNELTAAKADPEQVETVVGGINHGFEEAFELGGTAVDSEKASFAANVEMIKGHMSQAIKNVVNNNYELAAAHAGHPIAEHYALLKTEVSEHNQALDGSLETALTDFAAKIKSMSADETRMQVVKVTRLLNMATSDVVTKETWADFKFRAAVANSLLSTVQEEYAEAIQGGKIAQMVEYQDAEAFAARANVLFRTFQAQIPAHEAQEAKEIFADLKAGMRNAQEPAAINTLVQGAIHEIQEGAGIKAQAGHHEPTSAEFIAKIEALMGELKQEYAAGNYAKADSLAVEAYLDNFEHVEGPLADAGQRELMEEIEQLMRVQLRELIRDKVPADQLNAHVATILDKIEQAEQALA</sequence>
<keyword evidence="2" id="KW-1185">Reference proteome</keyword>
<organism evidence="1 2">
    <name type="scientific">Nitrososphaera viennensis EN76</name>
    <dbReference type="NCBI Taxonomy" id="926571"/>
    <lineage>
        <taxon>Archaea</taxon>
        <taxon>Nitrososphaerota</taxon>
        <taxon>Nitrososphaeria</taxon>
        <taxon>Nitrososphaerales</taxon>
        <taxon>Nitrososphaeraceae</taxon>
        <taxon>Nitrososphaera</taxon>
    </lineage>
</organism>
<accession>A0A060HTE5</accession>
<dbReference type="Proteomes" id="UP000027093">
    <property type="component" value="Chromosome"/>
</dbReference>
<dbReference type="EMBL" id="CP007536">
    <property type="protein sequence ID" value="AIC16741.1"/>
    <property type="molecule type" value="Genomic_DNA"/>
</dbReference>
<name>A0A060HTE5_9ARCH</name>
<dbReference type="AlphaFoldDB" id="A0A060HTE5"/>